<accession>A0A5C6W7G2</accession>
<proteinExistence type="predicted"/>
<keyword evidence="1" id="KW-0472">Membrane</keyword>
<reference evidence="2 3" key="1">
    <citation type="journal article" date="2005" name="Int. J. Syst. Evol. Microbiol.">
        <title>Bacillus litoralis sp. nov., isolated from a tidal flat of the Yellow Sea in Korea.</title>
        <authorList>
            <person name="Yoon J.H."/>
            <person name="Oh T.K."/>
        </authorList>
    </citation>
    <scope>NUCLEOTIDE SEQUENCE [LARGE SCALE GENOMIC DNA]</scope>
    <source>
        <strain evidence="2 3">SW-211</strain>
    </source>
</reference>
<dbReference type="OrthoDB" id="2959394at2"/>
<feature type="transmembrane region" description="Helical" evidence="1">
    <location>
        <begin position="5"/>
        <end position="22"/>
    </location>
</feature>
<organism evidence="2 3">
    <name type="scientific">Metabacillus litoralis</name>
    <dbReference type="NCBI Taxonomy" id="152268"/>
    <lineage>
        <taxon>Bacteria</taxon>
        <taxon>Bacillati</taxon>
        <taxon>Bacillota</taxon>
        <taxon>Bacilli</taxon>
        <taxon>Bacillales</taxon>
        <taxon>Bacillaceae</taxon>
        <taxon>Metabacillus</taxon>
    </lineage>
</organism>
<dbReference type="RefSeq" id="WP_146946444.1">
    <property type="nucleotide sequence ID" value="NZ_VOQF01000002.1"/>
</dbReference>
<name>A0A5C6W7G2_9BACI</name>
<keyword evidence="1" id="KW-1133">Transmembrane helix</keyword>
<gene>
    <name evidence="2" type="ORF">FS935_04955</name>
</gene>
<evidence type="ECO:0000313" key="2">
    <source>
        <dbReference type="EMBL" id="TXC92402.1"/>
    </source>
</evidence>
<evidence type="ECO:0000256" key="1">
    <source>
        <dbReference type="SAM" id="Phobius"/>
    </source>
</evidence>
<dbReference type="EMBL" id="VOQF01000002">
    <property type="protein sequence ID" value="TXC92402.1"/>
    <property type="molecule type" value="Genomic_DNA"/>
</dbReference>
<dbReference type="AlphaFoldDB" id="A0A5C6W7G2"/>
<evidence type="ECO:0000313" key="3">
    <source>
        <dbReference type="Proteomes" id="UP000321363"/>
    </source>
</evidence>
<keyword evidence="3" id="KW-1185">Reference proteome</keyword>
<comment type="caution">
    <text evidence="2">The sequence shown here is derived from an EMBL/GenBank/DDBJ whole genome shotgun (WGS) entry which is preliminary data.</text>
</comment>
<dbReference type="Proteomes" id="UP000321363">
    <property type="component" value="Unassembled WGS sequence"/>
</dbReference>
<keyword evidence="1" id="KW-0812">Transmembrane</keyword>
<protein>
    <submittedName>
        <fullName evidence="2">Uncharacterized protein</fullName>
    </submittedName>
</protein>
<sequence length="291" mass="33945">MKKKWVFIVILAFLTSGIFYFYHGNTARESIIFFPIDESVTFEKAVTSLELVGNKDDDEYIVEWDVQSYTNKEIFLRQDISLLFSDGKLIHTLSEWEDQSQKLAQFTKVSGEDSSHFESISLHYGEIHIDNDLIRSTQLMTSDHLYVIDSEFTELFSFKKPQTTEEEEWKSILDKVTEQHLEYSWNQLLDHYKIDRNEYEAIPLVDLIHYNTDPLTGLSEAKTQEVIGNLWEGLYKHYFLGLKTKEGKVYPAKGSTMPLVLIAKNSSHIIVLTQTEDGKPFKFIQRIQFTE</sequence>